<evidence type="ECO:0000256" key="1">
    <source>
        <dbReference type="SAM" id="MobiDB-lite"/>
    </source>
</evidence>
<proteinExistence type="predicted"/>
<dbReference type="eggNOG" id="ENOG502SP3Q">
    <property type="taxonomic scope" value="Eukaryota"/>
</dbReference>
<accession>K0S0X2</accession>
<comment type="caution">
    <text evidence="3">The sequence shown here is derived from an EMBL/GenBank/DDBJ whole genome shotgun (WGS) entry which is preliminary data.</text>
</comment>
<gene>
    <name evidence="3" type="ORF">THAOC_21504</name>
</gene>
<keyword evidence="2" id="KW-0732">Signal</keyword>
<dbReference type="EMBL" id="AGNL01025385">
    <property type="protein sequence ID" value="EJK58379.1"/>
    <property type="molecule type" value="Genomic_DNA"/>
</dbReference>
<evidence type="ECO:0000313" key="3">
    <source>
        <dbReference type="EMBL" id="EJK58379.1"/>
    </source>
</evidence>
<feature type="compositionally biased region" description="Low complexity" evidence="1">
    <location>
        <begin position="89"/>
        <end position="102"/>
    </location>
</feature>
<dbReference type="Proteomes" id="UP000266841">
    <property type="component" value="Unassembled WGS sequence"/>
</dbReference>
<dbReference type="OrthoDB" id="48648at2759"/>
<feature type="compositionally biased region" description="Basic and acidic residues" evidence="1">
    <location>
        <begin position="64"/>
        <end position="88"/>
    </location>
</feature>
<dbReference type="PROSITE" id="PS51257">
    <property type="entry name" value="PROKAR_LIPOPROTEIN"/>
    <property type="match status" value="1"/>
</dbReference>
<organism evidence="3 4">
    <name type="scientific">Thalassiosira oceanica</name>
    <name type="common">Marine diatom</name>
    <dbReference type="NCBI Taxonomy" id="159749"/>
    <lineage>
        <taxon>Eukaryota</taxon>
        <taxon>Sar</taxon>
        <taxon>Stramenopiles</taxon>
        <taxon>Ochrophyta</taxon>
        <taxon>Bacillariophyta</taxon>
        <taxon>Coscinodiscophyceae</taxon>
        <taxon>Thalassiosirophycidae</taxon>
        <taxon>Thalassiosirales</taxon>
        <taxon>Thalassiosiraceae</taxon>
        <taxon>Thalassiosira</taxon>
    </lineage>
</organism>
<evidence type="ECO:0000256" key="2">
    <source>
        <dbReference type="SAM" id="SignalP"/>
    </source>
</evidence>
<name>K0S0X2_THAOC</name>
<evidence type="ECO:0000313" key="4">
    <source>
        <dbReference type="Proteomes" id="UP000266841"/>
    </source>
</evidence>
<feature type="region of interest" description="Disordered" evidence="1">
    <location>
        <begin position="57"/>
        <end position="127"/>
    </location>
</feature>
<dbReference type="OMA" id="WLEYDVL"/>
<dbReference type="AlphaFoldDB" id="K0S0X2"/>
<sequence length="509" mass="55981">MRKPRPSFLSAVVSLIASSSSCRGFAPSKRRTTVDTQLYVAGAKGRSRSSAALPVGVTTAHSGIRPERRRAIPIVGDRDLQEHDEPGRTRTSTRTQTQTQTQTERRPRRPKNPYSGGGDSSDYLPDFMRKDPLAVTKQRWRESSQLFEEESHKGEDDMDMVMTALGFGIAIAVIYALASTTPEILDSRELNESEGAIRELVRGEGEEGGLVRFVTVTSQATSKIVATALPGNAEDAIAVTLGEGIAGVIGSVATSFVGVLLNLASDEELIEAIGETKEMEMEMDLLVSETVASGDYFLTRAAAQPILEALGFPIFLASLVSVLIASVPYEAVKLISKKQRAALKNEVLLNMLVEEEERRQREQTVVDKVSNGVFDFIQKLNVRSDSFDDDDESDDFDIEEEFVQPEIPGLDYIELFADVTKWLEYDVLVNSYRGVLALPNGQMLGPSLESAVFGILAALSSQLYTDVLYLYSDFGDPEKREDTLNRSARGWTKVYVTKCVSSATLFWCI</sequence>
<reference evidence="3 4" key="1">
    <citation type="journal article" date="2012" name="Genome Biol.">
        <title>Genome and low-iron response of an oceanic diatom adapted to chronic iron limitation.</title>
        <authorList>
            <person name="Lommer M."/>
            <person name="Specht M."/>
            <person name="Roy A.S."/>
            <person name="Kraemer L."/>
            <person name="Andreson R."/>
            <person name="Gutowska M.A."/>
            <person name="Wolf J."/>
            <person name="Bergner S.V."/>
            <person name="Schilhabel M.B."/>
            <person name="Klostermeier U.C."/>
            <person name="Beiko R.G."/>
            <person name="Rosenstiel P."/>
            <person name="Hippler M."/>
            <person name="Laroche J."/>
        </authorList>
    </citation>
    <scope>NUCLEOTIDE SEQUENCE [LARGE SCALE GENOMIC DNA]</scope>
    <source>
        <strain evidence="3 4">CCMP1005</strain>
    </source>
</reference>
<evidence type="ECO:0008006" key="5">
    <source>
        <dbReference type="Google" id="ProtNLM"/>
    </source>
</evidence>
<protein>
    <recommendedName>
        <fullName evidence="5">CNNM transmembrane domain-containing protein</fullName>
    </recommendedName>
</protein>
<feature type="chain" id="PRO_5003840731" description="CNNM transmembrane domain-containing protein" evidence="2">
    <location>
        <begin position="25"/>
        <end position="509"/>
    </location>
</feature>
<keyword evidence="4" id="KW-1185">Reference proteome</keyword>
<feature type="signal peptide" evidence="2">
    <location>
        <begin position="1"/>
        <end position="24"/>
    </location>
</feature>